<dbReference type="EMBL" id="JACHBI010000001">
    <property type="protein sequence ID" value="MBB5571569.1"/>
    <property type="molecule type" value="Genomic_DNA"/>
</dbReference>
<feature type="domain" description="Macro" evidence="1">
    <location>
        <begin position="6"/>
        <end position="184"/>
    </location>
</feature>
<proteinExistence type="predicted"/>
<evidence type="ECO:0000313" key="2">
    <source>
        <dbReference type="EMBL" id="MBB5571569.1"/>
    </source>
</evidence>
<dbReference type="RefSeq" id="WP_107107122.1">
    <property type="nucleotide sequence ID" value="NZ_JACHBI010000001.1"/>
</dbReference>
<dbReference type="Pfam" id="PF01661">
    <property type="entry name" value="Macro"/>
    <property type="match status" value="1"/>
</dbReference>
<dbReference type="CDD" id="cd02908">
    <property type="entry name" value="Macro_OAADPr_deacetylase"/>
    <property type="match status" value="1"/>
</dbReference>
<reference evidence="2 3" key="1">
    <citation type="submission" date="2020-08" db="EMBL/GenBank/DDBJ databases">
        <title>Genomic Encyclopedia of Type Strains, Phase IV (KMG-V): Genome sequencing to study the core and pangenomes of soil and plant-associated prokaryotes.</title>
        <authorList>
            <person name="Whitman W."/>
        </authorList>
    </citation>
    <scope>NUCLEOTIDE SEQUENCE [LARGE SCALE GENOMIC DNA]</scope>
    <source>
        <strain evidence="2 3">SEMIA 4064</strain>
    </source>
</reference>
<dbReference type="InterPro" id="IPR002589">
    <property type="entry name" value="Macro_dom"/>
</dbReference>
<dbReference type="PROSITE" id="PS51154">
    <property type="entry name" value="MACRO"/>
    <property type="match status" value="1"/>
</dbReference>
<dbReference type="PANTHER" id="PTHR11106">
    <property type="entry name" value="GANGLIOSIDE INDUCED DIFFERENTIATION ASSOCIATED PROTEIN 2-RELATED"/>
    <property type="match status" value="1"/>
</dbReference>
<keyword evidence="3" id="KW-1185">Reference proteome</keyword>
<dbReference type="SUPFAM" id="SSF52949">
    <property type="entry name" value="Macro domain-like"/>
    <property type="match status" value="1"/>
</dbReference>
<sequence length="187" mass="19719">MPAFETIRSDLSAVSNTRFTIILGDITKLDVDAIVNAANSSLLGGGGVDGAIHRAAGPELVAECRMLNGCKTGQAKITRGYRLPAKHVIHTVGPVWNGGGRGEQDLLTSCYRNSLSLAMDHGLKTIAFSAISTGIYRFPVEPAAMIATRTAVAESMRGGFSEIIFCCFGDEMAGIYDRLLPGALAKA</sequence>
<comment type="caution">
    <text evidence="2">The sequence shown here is derived from an EMBL/GenBank/DDBJ whole genome shotgun (WGS) entry which is preliminary data.</text>
</comment>
<dbReference type="GO" id="GO:0061463">
    <property type="term" value="F:O-acetyl-ADP-ribose deacetylase activity"/>
    <property type="evidence" value="ECO:0007669"/>
    <property type="project" value="TreeGrafter"/>
</dbReference>
<protein>
    <submittedName>
        <fullName evidence="2">O-acetyl-ADP-ribose deacetylase (Regulator of RNase III)</fullName>
    </submittedName>
</protein>
<dbReference type="InterPro" id="IPR043472">
    <property type="entry name" value="Macro_dom-like"/>
</dbReference>
<gene>
    <name evidence="2" type="ORF">GGD50_000145</name>
</gene>
<dbReference type="SMART" id="SM00506">
    <property type="entry name" value="A1pp"/>
    <property type="match status" value="1"/>
</dbReference>
<dbReference type="Proteomes" id="UP000549882">
    <property type="component" value="Unassembled WGS sequence"/>
</dbReference>
<evidence type="ECO:0000313" key="3">
    <source>
        <dbReference type="Proteomes" id="UP000549882"/>
    </source>
</evidence>
<evidence type="ECO:0000259" key="1">
    <source>
        <dbReference type="PROSITE" id="PS51154"/>
    </source>
</evidence>
<dbReference type="NCBIfam" id="NF001664">
    <property type="entry name" value="PRK00431.1-6"/>
    <property type="match status" value="1"/>
</dbReference>
<dbReference type="PANTHER" id="PTHR11106:SF27">
    <property type="entry name" value="MACRO DOMAIN-CONTAINING PROTEIN"/>
    <property type="match status" value="1"/>
</dbReference>
<dbReference type="AlphaFoldDB" id="A0A7W8XLS4"/>
<accession>A0A7W8XLS4</accession>
<name>A0A7W8XLS4_9HYPH</name>
<organism evidence="2 3">
    <name type="scientific">Rhizobium paranaense</name>
    <dbReference type="NCBI Taxonomy" id="1650438"/>
    <lineage>
        <taxon>Bacteria</taxon>
        <taxon>Pseudomonadati</taxon>
        <taxon>Pseudomonadota</taxon>
        <taxon>Alphaproteobacteria</taxon>
        <taxon>Hyphomicrobiales</taxon>
        <taxon>Rhizobiaceae</taxon>
        <taxon>Rhizobium/Agrobacterium group</taxon>
        <taxon>Rhizobium</taxon>
    </lineage>
</organism>
<dbReference type="Gene3D" id="3.40.220.10">
    <property type="entry name" value="Leucine Aminopeptidase, subunit E, domain 1"/>
    <property type="match status" value="1"/>
</dbReference>